<comment type="caution">
    <text evidence="3">The sequence shown here is derived from an EMBL/GenBank/DDBJ whole genome shotgun (WGS) entry which is preliminary data.</text>
</comment>
<dbReference type="EMBL" id="MU853406">
    <property type="protein sequence ID" value="KAK4135535.1"/>
    <property type="molecule type" value="Genomic_DNA"/>
</dbReference>
<name>A0AAN6UMN2_9PEZI</name>
<dbReference type="PANTHER" id="PTHR42791:SF1">
    <property type="entry name" value="N-ACETYLTRANSFERASE DOMAIN-CONTAINING PROTEIN"/>
    <property type="match status" value="1"/>
</dbReference>
<protein>
    <recommendedName>
        <fullName evidence="2">N-acetyltransferase domain-containing protein</fullName>
    </recommendedName>
</protein>
<evidence type="ECO:0000313" key="3">
    <source>
        <dbReference type="EMBL" id="KAK4135535.1"/>
    </source>
</evidence>
<feature type="domain" description="N-acetyltransferase" evidence="2">
    <location>
        <begin position="214"/>
        <end position="351"/>
    </location>
</feature>
<feature type="region of interest" description="Disordered" evidence="1">
    <location>
        <begin position="356"/>
        <end position="379"/>
    </location>
</feature>
<keyword evidence="4" id="KW-1185">Reference proteome</keyword>
<organism evidence="3 4">
    <name type="scientific">Trichocladium antarcticum</name>
    <dbReference type="NCBI Taxonomy" id="1450529"/>
    <lineage>
        <taxon>Eukaryota</taxon>
        <taxon>Fungi</taxon>
        <taxon>Dikarya</taxon>
        <taxon>Ascomycota</taxon>
        <taxon>Pezizomycotina</taxon>
        <taxon>Sordariomycetes</taxon>
        <taxon>Sordariomycetidae</taxon>
        <taxon>Sordariales</taxon>
        <taxon>Chaetomiaceae</taxon>
        <taxon>Trichocladium</taxon>
    </lineage>
</organism>
<dbReference type="InterPro" id="IPR052523">
    <property type="entry name" value="Trichothecene_AcTrans"/>
</dbReference>
<dbReference type="AlphaFoldDB" id="A0AAN6UMN2"/>
<dbReference type="CDD" id="cd04301">
    <property type="entry name" value="NAT_SF"/>
    <property type="match status" value="1"/>
</dbReference>
<feature type="compositionally biased region" description="Basic and acidic residues" evidence="1">
    <location>
        <begin position="12"/>
        <end position="22"/>
    </location>
</feature>
<dbReference type="Proteomes" id="UP001304895">
    <property type="component" value="Unassembled WGS sequence"/>
</dbReference>
<gene>
    <name evidence="3" type="ORF">BT67DRAFT_279741</name>
</gene>
<dbReference type="InterPro" id="IPR016181">
    <property type="entry name" value="Acyl_CoA_acyltransferase"/>
</dbReference>
<dbReference type="SUPFAM" id="SSF55729">
    <property type="entry name" value="Acyl-CoA N-acyltransferases (Nat)"/>
    <property type="match status" value="1"/>
</dbReference>
<dbReference type="PROSITE" id="PS51186">
    <property type="entry name" value="GNAT"/>
    <property type="match status" value="1"/>
</dbReference>
<dbReference type="Pfam" id="PF13508">
    <property type="entry name" value="Acetyltransf_7"/>
    <property type="match status" value="1"/>
</dbReference>
<evidence type="ECO:0000259" key="2">
    <source>
        <dbReference type="PROSITE" id="PS51186"/>
    </source>
</evidence>
<reference evidence="3" key="2">
    <citation type="submission" date="2023-05" db="EMBL/GenBank/DDBJ databases">
        <authorList>
            <consortium name="Lawrence Berkeley National Laboratory"/>
            <person name="Steindorff A."/>
            <person name="Hensen N."/>
            <person name="Bonometti L."/>
            <person name="Westerberg I."/>
            <person name="Brannstrom I.O."/>
            <person name="Guillou S."/>
            <person name="Cros-Aarteil S."/>
            <person name="Calhoun S."/>
            <person name="Haridas S."/>
            <person name="Kuo A."/>
            <person name="Mondo S."/>
            <person name="Pangilinan J."/>
            <person name="Riley R."/>
            <person name="Labutti K."/>
            <person name="Andreopoulos B."/>
            <person name="Lipzen A."/>
            <person name="Chen C."/>
            <person name="Yanf M."/>
            <person name="Daum C."/>
            <person name="Ng V."/>
            <person name="Clum A."/>
            <person name="Ohm R."/>
            <person name="Martin F."/>
            <person name="Silar P."/>
            <person name="Natvig D."/>
            <person name="Lalanne C."/>
            <person name="Gautier V."/>
            <person name="Ament-Velasquez S.L."/>
            <person name="Kruys A."/>
            <person name="Hutchinson M.I."/>
            <person name="Powell A.J."/>
            <person name="Barry K."/>
            <person name="Miller A.N."/>
            <person name="Grigoriev I.V."/>
            <person name="Debuchy R."/>
            <person name="Gladieux P."/>
            <person name="Thoren M.H."/>
            <person name="Johannesson H."/>
        </authorList>
    </citation>
    <scope>NUCLEOTIDE SEQUENCE</scope>
    <source>
        <strain evidence="3">CBS 123565</strain>
    </source>
</reference>
<proteinExistence type="predicted"/>
<dbReference type="InterPro" id="IPR000182">
    <property type="entry name" value="GNAT_dom"/>
</dbReference>
<accession>A0AAN6UMN2</accession>
<dbReference type="Gene3D" id="3.40.630.30">
    <property type="match status" value="1"/>
</dbReference>
<dbReference type="PANTHER" id="PTHR42791">
    <property type="entry name" value="GNAT FAMILY ACETYLTRANSFERASE"/>
    <property type="match status" value="1"/>
</dbReference>
<evidence type="ECO:0000256" key="1">
    <source>
        <dbReference type="SAM" id="MobiDB-lite"/>
    </source>
</evidence>
<dbReference type="GO" id="GO:0016747">
    <property type="term" value="F:acyltransferase activity, transferring groups other than amino-acyl groups"/>
    <property type="evidence" value="ECO:0007669"/>
    <property type="project" value="InterPro"/>
</dbReference>
<feature type="compositionally biased region" description="Polar residues" evidence="1">
    <location>
        <begin position="23"/>
        <end position="44"/>
    </location>
</feature>
<reference evidence="3" key="1">
    <citation type="journal article" date="2023" name="Mol. Phylogenet. Evol.">
        <title>Genome-scale phylogeny and comparative genomics of the fungal order Sordariales.</title>
        <authorList>
            <person name="Hensen N."/>
            <person name="Bonometti L."/>
            <person name="Westerberg I."/>
            <person name="Brannstrom I.O."/>
            <person name="Guillou S."/>
            <person name="Cros-Aarteil S."/>
            <person name="Calhoun S."/>
            <person name="Haridas S."/>
            <person name="Kuo A."/>
            <person name="Mondo S."/>
            <person name="Pangilinan J."/>
            <person name="Riley R."/>
            <person name="LaButti K."/>
            <person name="Andreopoulos B."/>
            <person name="Lipzen A."/>
            <person name="Chen C."/>
            <person name="Yan M."/>
            <person name="Daum C."/>
            <person name="Ng V."/>
            <person name="Clum A."/>
            <person name="Steindorff A."/>
            <person name="Ohm R.A."/>
            <person name="Martin F."/>
            <person name="Silar P."/>
            <person name="Natvig D.O."/>
            <person name="Lalanne C."/>
            <person name="Gautier V."/>
            <person name="Ament-Velasquez S.L."/>
            <person name="Kruys A."/>
            <person name="Hutchinson M.I."/>
            <person name="Powell A.J."/>
            <person name="Barry K."/>
            <person name="Miller A.N."/>
            <person name="Grigoriev I.V."/>
            <person name="Debuchy R."/>
            <person name="Gladieux P."/>
            <person name="Hiltunen Thoren M."/>
            <person name="Johannesson H."/>
        </authorList>
    </citation>
    <scope>NUCLEOTIDE SEQUENCE</scope>
    <source>
        <strain evidence="3">CBS 123565</strain>
    </source>
</reference>
<sequence length="394" mass="44429">MPANETIGAHSAQDDNPHDDNARFNTTQEPDINLPNTSPTTNTESGKEKTTQAETAQAVTSLARTIGFKHKREASPPRPGGVEIVYVRQYPGLCSTDRDPPHNKPRISLETIINNSDLVPEVDPTSTLALARYVALPAMKSYPAAKLLFPNVYEDRAAGGKGLTEEEWEELVRWAAEGLNQMREGGGTEIYKAYFRNRETRELTPVGYAACMQEHTREIKRSLVRSKTALRLWELDRFPHEDVGAPRALNMPFWLVFGDWHNELRRSFASILGDAPIYRVLQFFVRPDFQGQGFGSGLLKMVCAYMDRRGLVGYVQTPEHVAPLYDKFGFILLSRTYCKDDSFVVMARVPIRCARQTTEAPEHTPRPPKQTPKPAPLTIQKGETEWDVYPARRA</sequence>
<evidence type="ECO:0000313" key="4">
    <source>
        <dbReference type="Proteomes" id="UP001304895"/>
    </source>
</evidence>
<feature type="region of interest" description="Disordered" evidence="1">
    <location>
        <begin position="1"/>
        <end position="54"/>
    </location>
</feature>